<sequence>MASTHSPQKIKLCEEIVLQHFGPLASRVASFLLKRGRLSVKDLVRFLNQSPSRSTKVSRQLCSSNNLDASNTTSSSDPSTSLAGPSLHGADPNAPNPIPKRLVQQTVLTLLQHGCLWHSSVDPRSQEVQEEYFEINPDEILSRLRFGRYIGYAEEFIGQDAAAIVSLVLRNGKMQASDIVTEMMKQSFPESQTAAELVSLKIAKRTDAASTKKRKAPDTEEELRCHDIQRELTRLLYRTYLKPSTLSQHISPRDKEISYEMQMRRSRKGIPTPKDLKEIREQVRIKIAEEREKDWEGEDGKNAEVSTTVLGQSRRGLRKATQIYTSSTKSKRSKGNSSSSSSKRKEKESSSSSSSTEFDPADDWEIELDVWLRVHYDRFDVHARNELMAEAVRSKYNSTAAEVFRNLIDAGEANNTRQSVRDERSSPISLTLLAPKLPQSLALPKGFDKRAFTNGGRDKSSSSGPTRQELLAEYCSVLSHSEDISSRAKSIRFVAPSGDGTTRSAGGAKVSSSFTVEYRNTAERMRRDVLRNVVEEKFGTSAVRIMGILREKGKLEEKHIAKLALISMGETRDICSRLFASSLLGLQEVPKSAERDPKKTFFLYYVDEAKCRAWLLDRLYQTLCRLGERRREETRRQSGLLRKVERSDVKMDTAGLLSEWEKSNWERLEKVLKTLTAAEARVDMDVFVMRDLACGVYSSE</sequence>
<organism evidence="1 2">
    <name type="scientific">Violaceomyces palustris</name>
    <dbReference type="NCBI Taxonomy" id="1673888"/>
    <lineage>
        <taxon>Eukaryota</taxon>
        <taxon>Fungi</taxon>
        <taxon>Dikarya</taxon>
        <taxon>Basidiomycota</taxon>
        <taxon>Ustilaginomycotina</taxon>
        <taxon>Ustilaginomycetes</taxon>
        <taxon>Violaceomycetales</taxon>
        <taxon>Violaceomycetaceae</taxon>
        <taxon>Violaceomyces</taxon>
    </lineage>
</organism>
<keyword evidence="2" id="KW-1185">Reference proteome</keyword>
<gene>
    <name evidence="1" type="ORF">IE53DRAFT_389826</name>
</gene>
<name>A0ACD0NQC7_9BASI</name>
<evidence type="ECO:0000313" key="2">
    <source>
        <dbReference type="Proteomes" id="UP000245626"/>
    </source>
</evidence>
<dbReference type="EMBL" id="KZ820287">
    <property type="protein sequence ID" value="PWN48007.1"/>
    <property type="molecule type" value="Genomic_DNA"/>
</dbReference>
<accession>A0ACD0NQC7</accession>
<evidence type="ECO:0000313" key="1">
    <source>
        <dbReference type="EMBL" id="PWN48007.1"/>
    </source>
</evidence>
<proteinExistence type="predicted"/>
<protein>
    <submittedName>
        <fullName evidence="1">Uncharacterized protein</fullName>
    </submittedName>
</protein>
<reference evidence="1 2" key="1">
    <citation type="journal article" date="2018" name="Mol. Biol. Evol.">
        <title>Broad Genomic Sampling Reveals a Smut Pathogenic Ancestry of the Fungal Clade Ustilaginomycotina.</title>
        <authorList>
            <person name="Kijpornyongpan T."/>
            <person name="Mondo S.J."/>
            <person name="Barry K."/>
            <person name="Sandor L."/>
            <person name="Lee J."/>
            <person name="Lipzen A."/>
            <person name="Pangilinan J."/>
            <person name="LaButti K."/>
            <person name="Hainaut M."/>
            <person name="Henrissat B."/>
            <person name="Grigoriev I.V."/>
            <person name="Spatafora J.W."/>
            <person name="Aime M.C."/>
        </authorList>
    </citation>
    <scope>NUCLEOTIDE SEQUENCE [LARGE SCALE GENOMIC DNA]</scope>
    <source>
        <strain evidence="1 2">SA 807</strain>
    </source>
</reference>
<dbReference type="Proteomes" id="UP000245626">
    <property type="component" value="Unassembled WGS sequence"/>
</dbReference>